<dbReference type="InterPro" id="IPR036388">
    <property type="entry name" value="WH-like_DNA-bd_sf"/>
</dbReference>
<keyword evidence="10" id="KW-1185">Reference proteome</keyword>
<dbReference type="InterPro" id="IPR007630">
    <property type="entry name" value="RNA_pol_sigma70_r4"/>
</dbReference>
<protein>
    <recommendedName>
        <fullName evidence="6">RNA polymerase sigma factor</fullName>
    </recommendedName>
</protein>
<dbReference type="InterPro" id="IPR013324">
    <property type="entry name" value="RNA_pol_sigma_r3/r4-like"/>
</dbReference>
<dbReference type="PANTHER" id="PTHR43133">
    <property type="entry name" value="RNA POLYMERASE ECF-TYPE SIGMA FACTO"/>
    <property type="match status" value="1"/>
</dbReference>
<dbReference type="Pfam" id="PF04542">
    <property type="entry name" value="Sigma70_r2"/>
    <property type="match status" value="1"/>
</dbReference>
<dbReference type="Pfam" id="PF04545">
    <property type="entry name" value="Sigma70_r4"/>
    <property type="match status" value="1"/>
</dbReference>
<organism evidence="9 10">
    <name type="scientific">Leifsonia soli</name>
    <dbReference type="NCBI Taxonomy" id="582665"/>
    <lineage>
        <taxon>Bacteria</taxon>
        <taxon>Bacillati</taxon>
        <taxon>Actinomycetota</taxon>
        <taxon>Actinomycetes</taxon>
        <taxon>Micrococcales</taxon>
        <taxon>Microbacteriaceae</taxon>
        <taxon>Leifsonia</taxon>
    </lineage>
</organism>
<evidence type="ECO:0000259" key="7">
    <source>
        <dbReference type="Pfam" id="PF04542"/>
    </source>
</evidence>
<dbReference type="InterPro" id="IPR039425">
    <property type="entry name" value="RNA_pol_sigma-70-like"/>
</dbReference>
<evidence type="ECO:0000256" key="2">
    <source>
        <dbReference type="ARBA" id="ARBA00023015"/>
    </source>
</evidence>
<dbReference type="NCBIfam" id="TIGR02937">
    <property type="entry name" value="sigma70-ECF"/>
    <property type="match status" value="1"/>
</dbReference>
<dbReference type="InterPro" id="IPR007627">
    <property type="entry name" value="RNA_pol_sigma70_r2"/>
</dbReference>
<evidence type="ECO:0000259" key="8">
    <source>
        <dbReference type="Pfam" id="PF04545"/>
    </source>
</evidence>
<evidence type="ECO:0000256" key="6">
    <source>
        <dbReference type="RuleBase" id="RU000716"/>
    </source>
</evidence>
<feature type="domain" description="RNA polymerase sigma-70 region 2" evidence="7">
    <location>
        <begin position="23"/>
        <end position="91"/>
    </location>
</feature>
<reference evidence="9 10" key="1">
    <citation type="submission" date="2020-07" db="EMBL/GenBank/DDBJ databases">
        <title>Sequencing the genomes of 1000 actinobacteria strains.</title>
        <authorList>
            <person name="Klenk H.-P."/>
        </authorList>
    </citation>
    <scope>NUCLEOTIDE SEQUENCE [LARGE SCALE GENOMIC DNA]</scope>
    <source>
        <strain evidence="9 10">DSM 23871</strain>
    </source>
</reference>
<dbReference type="RefSeq" id="WP_179457698.1">
    <property type="nucleotide sequence ID" value="NZ_BAAAPX010000001.1"/>
</dbReference>
<accession>A0A852T518</accession>
<keyword evidence="5 6" id="KW-0804">Transcription</keyword>
<dbReference type="GO" id="GO:0006352">
    <property type="term" value="P:DNA-templated transcription initiation"/>
    <property type="evidence" value="ECO:0007669"/>
    <property type="project" value="InterPro"/>
</dbReference>
<evidence type="ECO:0000256" key="1">
    <source>
        <dbReference type="ARBA" id="ARBA00010641"/>
    </source>
</evidence>
<dbReference type="InterPro" id="IPR013325">
    <property type="entry name" value="RNA_pol_sigma_r2"/>
</dbReference>
<evidence type="ECO:0000256" key="3">
    <source>
        <dbReference type="ARBA" id="ARBA00023082"/>
    </source>
</evidence>
<dbReference type="Proteomes" id="UP000589620">
    <property type="component" value="Unassembled WGS sequence"/>
</dbReference>
<dbReference type="EMBL" id="JACCBJ010000001">
    <property type="protein sequence ID" value="NYD75915.1"/>
    <property type="molecule type" value="Genomic_DNA"/>
</dbReference>
<comment type="caution">
    <text evidence="9">The sequence shown here is derived from an EMBL/GenBank/DDBJ whole genome shotgun (WGS) entry which is preliminary data.</text>
</comment>
<dbReference type="GO" id="GO:0003677">
    <property type="term" value="F:DNA binding"/>
    <property type="evidence" value="ECO:0007669"/>
    <property type="project" value="UniProtKB-KW"/>
</dbReference>
<evidence type="ECO:0000256" key="5">
    <source>
        <dbReference type="ARBA" id="ARBA00023163"/>
    </source>
</evidence>
<name>A0A852T518_9MICO</name>
<keyword evidence="4 6" id="KW-0238">DNA-binding</keyword>
<dbReference type="PROSITE" id="PS01063">
    <property type="entry name" value="SIGMA70_ECF"/>
    <property type="match status" value="1"/>
</dbReference>
<keyword evidence="2 6" id="KW-0805">Transcription regulation</keyword>
<proteinExistence type="inferred from homology"/>
<dbReference type="InterPro" id="IPR014284">
    <property type="entry name" value="RNA_pol_sigma-70_dom"/>
</dbReference>
<keyword evidence="3 6" id="KW-0731">Sigma factor</keyword>
<dbReference type="SUPFAM" id="SSF88946">
    <property type="entry name" value="Sigma2 domain of RNA polymerase sigma factors"/>
    <property type="match status" value="1"/>
</dbReference>
<dbReference type="SUPFAM" id="SSF88659">
    <property type="entry name" value="Sigma3 and sigma4 domains of RNA polymerase sigma factors"/>
    <property type="match status" value="1"/>
</dbReference>
<gene>
    <name evidence="9" type="ORF">BJ963_003434</name>
</gene>
<dbReference type="Gene3D" id="1.10.10.10">
    <property type="entry name" value="Winged helix-like DNA-binding domain superfamily/Winged helix DNA-binding domain"/>
    <property type="match status" value="1"/>
</dbReference>
<dbReference type="Gene3D" id="1.10.1740.10">
    <property type="match status" value="1"/>
</dbReference>
<evidence type="ECO:0000313" key="9">
    <source>
        <dbReference type="EMBL" id="NYD75915.1"/>
    </source>
</evidence>
<feature type="domain" description="RNA polymerase sigma-70 region 4" evidence="8">
    <location>
        <begin position="124"/>
        <end position="172"/>
    </location>
</feature>
<sequence length="180" mass="20427">MDDTERSLVGALHAGDVSAIELLYQRWGRLVYTLALRSLGNVADAEDVTQQVFVAAWQGRAGFDPERARLSTWLTAITRHKIVDAYEARAKRQRELEAFMESVYLQSLSWTDEIADSVAMSQELDQLEPVAQQIMRLAFYDRLTHTQIAAKLDLPLGTVKSHIRRSLLRLRARLEDADDA</sequence>
<comment type="similarity">
    <text evidence="1 6">Belongs to the sigma-70 factor family. ECF subfamily.</text>
</comment>
<evidence type="ECO:0000256" key="4">
    <source>
        <dbReference type="ARBA" id="ARBA00023125"/>
    </source>
</evidence>
<dbReference type="AlphaFoldDB" id="A0A852T518"/>
<dbReference type="GO" id="GO:0016987">
    <property type="term" value="F:sigma factor activity"/>
    <property type="evidence" value="ECO:0007669"/>
    <property type="project" value="UniProtKB-KW"/>
</dbReference>
<evidence type="ECO:0000313" key="10">
    <source>
        <dbReference type="Proteomes" id="UP000589620"/>
    </source>
</evidence>
<dbReference type="InterPro" id="IPR000838">
    <property type="entry name" value="RNA_pol_sigma70_ECF_CS"/>
</dbReference>
<dbReference type="PANTHER" id="PTHR43133:SF62">
    <property type="entry name" value="RNA POLYMERASE SIGMA FACTOR SIGZ"/>
    <property type="match status" value="1"/>
</dbReference>